<evidence type="ECO:0000259" key="7">
    <source>
        <dbReference type="Pfam" id="PF00288"/>
    </source>
</evidence>
<keyword evidence="5 9" id="KW-0418">Kinase</keyword>
<dbReference type="EMBL" id="MTBP01000003">
    <property type="protein sequence ID" value="POM23587.1"/>
    <property type="molecule type" value="Genomic_DNA"/>
</dbReference>
<reference evidence="9 10" key="1">
    <citation type="journal article" date="2017" name="Chemistry">
        <title>Isolation, Biosynthesis and Chemical Modifications of Rubterolones A-F: Rare Tropolone Alkaloids from Actinomadura sp. 5-2.</title>
        <authorList>
            <person name="Guo H."/>
            <person name="Benndorf R."/>
            <person name="Leichnitz D."/>
            <person name="Klassen J.L."/>
            <person name="Vollmers J."/>
            <person name="Gorls H."/>
            <person name="Steinacker M."/>
            <person name="Weigel C."/>
            <person name="Dahse H.M."/>
            <person name="Kaster A.K."/>
            <person name="de Beer Z.W."/>
            <person name="Poulsen M."/>
            <person name="Beemelmanns C."/>
        </authorList>
    </citation>
    <scope>NUCLEOTIDE SEQUENCE [LARGE SCALE GENOMIC DNA]</scope>
    <source>
        <strain evidence="9 10">5-2</strain>
    </source>
</reference>
<comment type="pathway">
    <text evidence="1">Isoprenoid biosynthesis; isopentenyl diphosphate biosynthesis via mevalonate pathway; isopentenyl diphosphate from (R)-mevalonate: step 2/3.</text>
</comment>
<sequence length="358" mass="37966">MITFRAPGKLFVAGEYAVVEPGVPAVLVAVDRHATVTVEDAGGPTVLTSDLDGGSALRRDRADPQVAARFSFALAAVDVVERLAVEHGRRPRPFRLSIRTDLTAPDGRKLGLGSSAAVTVATCGALARFYELRLSRPDLYRVALLATRAVAPAGSGGDVAAAVFGGWLFYCSPDRARSPALRDVAAAGVSAALGETWHGLVVRPLRPPPDTRLEVGWTGRPASTHRMVGRIDRERRRAHGFEEFTAASAGCVSRLAASLERGHIERTQQEIRRARDLLRDLDAALSLGWMTPRLHALCAAAEAIGAAAKPSGAGGGDCGVALVGPAQEPRVKELRERWIEAGIVPLDLRPRLAVPEGT</sequence>
<evidence type="ECO:0000256" key="4">
    <source>
        <dbReference type="ARBA" id="ARBA00022741"/>
    </source>
</evidence>
<feature type="domain" description="GHMP kinase C-terminal" evidence="8">
    <location>
        <begin position="257"/>
        <end position="340"/>
    </location>
</feature>
<dbReference type="Proteomes" id="UP000242367">
    <property type="component" value="Unassembled WGS sequence"/>
</dbReference>
<keyword evidence="3" id="KW-0808">Transferase</keyword>
<name>A0A2P4UEU7_9ACTN</name>
<evidence type="ECO:0000256" key="3">
    <source>
        <dbReference type="ARBA" id="ARBA00022679"/>
    </source>
</evidence>
<feature type="domain" description="GHMP kinase N-terminal" evidence="7">
    <location>
        <begin position="79"/>
        <end position="166"/>
    </location>
</feature>
<dbReference type="GO" id="GO:0004631">
    <property type="term" value="F:phosphomevalonate kinase activity"/>
    <property type="evidence" value="ECO:0007669"/>
    <property type="project" value="UniProtKB-EC"/>
</dbReference>
<evidence type="ECO:0000313" key="9">
    <source>
        <dbReference type="EMBL" id="POM23587.1"/>
    </source>
</evidence>
<evidence type="ECO:0000256" key="5">
    <source>
        <dbReference type="ARBA" id="ARBA00022777"/>
    </source>
</evidence>
<dbReference type="GO" id="GO:0019287">
    <property type="term" value="P:isopentenyl diphosphate biosynthetic process, mevalonate pathway"/>
    <property type="evidence" value="ECO:0007669"/>
    <property type="project" value="UniProtKB-UniPathway"/>
</dbReference>
<dbReference type="Gene3D" id="3.30.70.890">
    <property type="entry name" value="GHMP kinase, C-terminal domain"/>
    <property type="match status" value="1"/>
</dbReference>
<dbReference type="UniPathway" id="UPA00057">
    <property type="reaction ID" value="UER00099"/>
</dbReference>
<accession>A0A2P4UEU7</accession>
<comment type="caution">
    <text evidence="9">The sequence shown here is derived from an EMBL/GenBank/DDBJ whole genome shotgun (WGS) entry which is preliminary data.</text>
</comment>
<evidence type="ECO:0000256" key="1">
    <source>
        <dbReference type="ARBA" id="ARBA00005017"/>
    </source>
</evidence>
<evidence type="ECO:0000256" key="6">
    <source>
        <dbReference type="ARBA" id="ARBA00022840"/>
    </source>
</evidence>
<keyword evidence="10" id="KW-1185">Reference proteome</keyword>
<dbReference type="PRINTS" id="PR00959">
    <property type="entry name" value="MEVGALKINASE"/>
</dbReference>
<evidence type="ECO:0000256" key="2">
    <source>
        <dbReference type="ARBA" id="ARBA00012958"/>
    </source>
</evidence>
<dbReference type="NCBIfam" id="TIGR01220">
    <property type="entry name" value="Pmev_kin_Gr_pos"/>
    <property type="match status" value="1"/>
</dbReference>
<dbReference type="SUPFAM" id="SSF55060">
    <property type="entry name" value="GHMP Kinase, C-terminal domain"/>
    <property type="match status" value="1"/>
</dbReference>
<keyword evidence="6" id="KW-0067">ATP-binding</keyword>
<dbReference type="PANTHER" id="PTHR31814:SF2">
    <property type="entry name" value="PHOSPHOMEVALONATE KINASE"/>
    <property type="match status" value="1"/>
</dbReference>
<protein>
    <recommendedName>
        <fullName evidence="2">phosphomevalonate kinase</fullName>
        <ecNumber evidence="2">2.7.4.2</ecNumber>
    </recommendedName>
</protein>
<dbReference type="SUPFAM" id="SSF54211">
    <property type="entry name" value="Ribosomal protein S5 domain 2-like"/>
    <property type="match status" value="1"/>
</dbReference>
<keyword evidence="4" id="KW-0547">Nucleotide-binding</keyword>
<dbReference type="EC" id="2.7.4.2" evidence="2"/>
<dbReference type="Pfam" id="PF00288">
    <property type="entry name" value="GHMP_kinases_N"/>
    <property type="match status" value="1"/>
</dbReference>
<dbReference type="PANTHER" id="PTHR31814">
    <property type="match status" value="1"/>
</dbReference>
<dbReference type="InterPro" id="IPR005917">
    <property type="entry name" value="Pmev_kinase_bact"/>
</dbReference>
<gene>
    <name evidence="9" type="ORF">BTM25_47420</name>
</gene>
<proteinExistence type="predicted"/>
<dbReference type="InterPro" id="IPR036554">
    <property type="entry name" value="GHMP_kinase_C_sf"/>
</dbReference>
<dbReference type="InterPro" id="IPR006204">
    <property type="entry name" value="GHMP_kinase_N_dom"/>
</dbReference>
<dbReference type="InterPro" id="IPR035102">
    <property type="entry name" value="Phosphomevalonate_kinase"/>
</dbReference>
<dbReference type="InterPro" id="IPR020568">
    <property type="entry name" value="Ribosomal_Su5_D2-typ_SF"/>
</dbReference>
<dbReference type="InterPro" id="IPR013750">
    <property type="entry name" value="GHMP_kinase_C_dom"/>
</dbReference>
<organism evidence="9 10">
    <name type="scientific">Actinomadura rubteroloni</name>
    <dbReference type="NCBI Taxonomy" id="1926885"/>
    <lineage>
        <taxon>Bacteria</taxon>
        <taxon>Bacillati</taxon>
        <taxon>Actinomycetota</taxon>
        <taxon>Actinomycetes</taxon>
        <taxon>Streptosporangiales</taxon>
        <taxon>Thermomonosporaceae</taxon>
        <taxon>Actinomadura</taxon>
    </lineage>
</organism>
<dbReference type="Gene3D" id="3.30.230.10">
    <property type="match status" value="1"/>
</dbReference>
<evidence type="ECO:0000259" key="8">
    <source>
        <dbReference type="Pfam" id="PF08544"/>
    </source>
</evidence>
<dbReference type="Pfam" id="PF08544">
    <property type="entry name" value="GHMP_kinases_C"/>
    <property type="match status" value="1"/>
</dbReference>
<dbReference type="AlphaFoldDB" id="A0A2P4UEU7"/>
<evidence type="ECO:0000313" key="10">
    <source>
        <dbReference type="Proteomes" id="UP000242367"/>
    </source>
</evidence>
<dbReference type="GO" id="GO:0005524">
    <property type="term" value="F:ATP binding"/>
    <property type="evidence" value="ECO:0007669"/>
    <property type="project" value="UniProtKB-KW"/>
</dbReference>
<dbReference type="InterPro" id="IPR014721">
    <property type="entry name" value="Ribsml_uS5_D2-typ_fold_subgr"/>
</dbReference>
<dbReference type="RefSeq" id="WP_103565186.1">
    <property type="nucleotide sequence ID" value="NZ_MTBP01000003.1"/>
</dbReference>